<evidence type="ECO:0000259" key="4">
    <source>
        <dbReference type="SMART" id="SM00829"/>
    </source>
</evidence>
<gene>
    <name evidence="5" type="ORF">EDM58_08150</name>
</gene>
<dbReference type="SMART" id="SM00829">
    <property type="entry name" value="PKS_ER"/>
    <property type="match status" value="1"/>
</dbReference>
<dbReference type="Gene3D" id="3.90.180.10">
    <property type="entry name" value="Medium-chain alcohol dehydrogenases, catalytic domain"/>
    <property type="match status" value="1"/>
</dbReference>
<evidence type="ECO:0000256" key="1">
    <source>
        <dbReference type="ARBA" id="ARBA00022723"/>
    </source>
</evidence>
<evidence type="ECO:0000256" key="3">
    <source>
        <dbReference type="ARBA" id="ARBA00023002"/>
    </source>
</evidence>
<proteinExistence type="predicted"/>
<reference evidence="5 6" key="1">
    <citation type="submission" date="2018-10" db="EMBL/GenBank/DDBJ databases">
        <title>Phylogenomics of Brevibacillus.</title>
        <authorList>
            <person name="Dunlap C."/>
        </authorList>
    </citation>
    <scope>NUCLEOTIDE SEQUENCE [LARGE SCALE GENOMIC DNA]</scope>
    <source>
        <strain evidence="5 6">JCM 15085</strain>
    </source>
</reference>
<protein>
    <submittedName>
        <fullName evidence="5">Sorbitol dehydrogenase</fullName>
    </submittedName>
</protein>
<dbReference type="Proteomes" id="UP000281915">
    <property type="component" value="Unassembled WGS sequence"/>
</dbReference>
<keyword evidence="1" id="KW-0479">Metal-binding</keyword>
<dbReference type="PANTHER" id="PTHR43401">
    <property type="entry name" value="L-THREONINE 3-DEHYDROGENASE"/>
    <property type="match status" value="1"/>
</dbReference>
<keyword evidence="3" id="KW-0560">Oxidoreductase</keyword>
<dbReference type="InterPro" id="IPR050129">
    <property type="entry name" value="Zn_alcohol_dh"/>
</dbReference>
<dbReference type="InterPro" id="IPR013154">
    <property type="entry name" value="ADH-like_N"/>
</dbReference>
<feature type="domain" description="Enoyl reductase (ER)" evidence="4">
    <location>
        <begin position="8"/>
        <end position="325"/>
    </location>
</feature>
<evidence type="ECO:0000256" key="2">
    <source>
        <dbReference type="ARBA" id="ARBA00022833"/>
    </source>
</evidence>
<dbReference type="EMBL" id="RHHT01000015">
    <property type="protein sequence ID" value="RNB80803.1"/>
    <property type="molecule type" value="Genomic_DNA"/>
</dbReference>
<dbReference type="InterPro" id="IPR020843">
    <property type="entry name" value="ER"/>
</dbReference>
<organism evidence="5 6">
    <name type="scientific">Brevibacillus panacihumi</name>
    <dbReference type="NCBI Taxonomy" id="497735"/>
    <lineage>
        <taxon>Bacteria</taxon>
        <taxon>Bacillati</taxon>
        <taxon>Bacillota</taxon>
        <taxon>Bacilli</taxon>
        <taxon>Bacillales</taxon>
        <taxon>Paenibacillaceae</taxon>
        <taxon>Brevibacillus</taxon>
    </lineage>
</organism>
<dbReference type="PANTHER" id="PTHR43401:SF2">
    <property type="entry name" value="L-THREONINE 3-DEHYDROGENASE"/>
    <property type="match status" value="1"/>
</dbReference>
<dbReference type="GO" id="GO:0046872">
    <property type="term" value="F:metal ion binding"/>
    <property type="evidence" value="ECO:0007669"/>
    <property type="project" value="UniProtKB-KW"/>
</dbReference>
<sequence>MLELLLKKPFEMELREANSLPGPVGDEVKIKLIYGGICGTDLSVYKGGLTYATYPVRPGHELLGTIIEAGEEARYQPGTRVVVLPNTFCGTCVKCQAGKTNICLNKKSLGINMDGGFSEEFVISSRFVLPVPDDLPDEKAVLIEPFAVVVHALKKVEIQKGTSVAVIGCGNEGKLAILLSQYLGAEVTAIDIQPRKLEKVKELGPDIRTALPKEVRGETFDVVIEAAGTKSSIEDGIKLVTSGGAMVMIGITQESSLPVAHVVRSEITLYGSIIYQFPDDYLQTIEYLRNKAFHVEPVVSKIMPVSAYKQAYENAFSGDYGKIILDFRGESIK</sequence>
<dbReference type="AlphaFoldDB" id="A0A3M8CYL6"/>
<accession>A0A3M8CYL6</accession>
<dbReference type="InterPro" id="IPR036291">
    <property type="entry name" value="NAD(P)-bd_dom_sf"/>
</dbReference>
<dbReference type="Pfam" id="PF08240">
    <property type="entry name" value="ADH_N"/>
    <property type="match status" value="1"/>
</dbReference>
<dbReference type="SUPFAM" id="SSF50129">
    <property type="entry name" value="GroES-like"/>
    <property type="match status" value="1"/>
</dbReference>
<comment type="caution">
    <text evidence="5">The sequence shown here is derived from an EMBL/GenBank/DDBJ whole genome shotgun (WGS) entry which is preliminary data.</text>
</comment>
<dbReference type="RefSeq" id="WP_122912895.1">
    <property type="nucleotide sequence ID" value="NZ_RHHT01000015.1"/>
</dbReference>
<dbReference type="Gene3D" id="3.40.50.720">
    <property type="entry name" value="NAD(P)-binding Rossmann-like Domain"/>
    <property type="match status" value="1"/>
</dbReference>
<dbReference type="Pfam" id="PF00107">
    <property type="entry name" value="ADH_zinc_N"/>
    <property type="match status" value="1"/>
</dbReference>
<dbReference type="GO" id="GO:0016491">
    <property type="term" value="F:oxidoreductase activity"/>
    <property type="evidence" value="ECO:0007669"/>
    <property type="project" value="UniProtKB-KW"/>
</dbReference>
<evidence type="ECO:0000313" key="5">
    <source>
        <dbReference type="EMBL" id="RNB80803.1"/>
    </source>
</evidence>
<dbReference type="InterPro" id="IPR011032">
    <property type="entry name" value="GroES-like_sf"/>
</dbReference>
<keyword evidence="2" id="KW-0862">Zinc</keyword>
<dbReference type="InterPro" id="IPR013149">
    <property type="entry name" value="ADH-like_C"/>
</dbReference>
<name>A0A3M8CYL6_9BACL</name>
<dbReference type="SUPFAM" id="SSF51735">
    <property type="entry name" value="NAD(P)-binding Rossmann-fold domains"/>
    <property type="match status" value="1"/>
</dbReference>
<evidence type="ECO:0000313" key="6">
    <source>
        <dbReference type="Proteomes" id="UP000281915"/>
    </source>
</evidence>